<feature type="coiled-coil region" evidence="1">
    <location>
        <begin position="163"/>
        <end position="190"/>
    </location>
</feature>
<dbReference type="AlphaFoldDB" id="A0A6C0K6T6"/>
<sequence length="191" mass="23019">MNHTKKNKIICYTGMNARKNGKHTPKNYGNITRKLYPNSKCKRMENYPKWQKCPERNNINGWVDFFGAEYTTPEECDDIIKNNEKMKKKFKKFKKEEDILLEKLNKCKTEKCAELNKERMKEQEIYEKEQDKSCPQKSSNAFYECSTRFYEKSKYKQSLFDFVECGKKECAKERKTLKNLRREAERKKIII</sequence>
<evidence type="ECO:0000313" key="2">
    <source>
        <dbReference type="EMBL" id="QHU12786.1"/>
    </source>
</evidence>
<dbReference type="EMBL" id="MN740809">
    <property type="protein sequence ID" value="QHU12786.1"/>
    <property type="molecule type" value="Genomic_DNA"/>
</dbReference>
<keyword evidence="1" id="KW-0175">Coiled coil</keyword>
<organism evidence="2">
    <name type="scientific">viral metagenome</name>
    <dbReference type="NCBI Taxonomy" id="1070528"/>
    <lineage>
        <taxon>unclassified sequences</taxon>
        <taxon>metagenomes</taxon>
        <taxon>organismal metagenomes</taxon>
    </lineage>
</organism>
<protein>
    <submittedName>
        <fullName evidence="2">Uncharacterized protein</fullName>
    </submittedName>
</protein>
<proteinExistence type="predicted"/>
<accession>A0A6C0K6T6</accession>
<feature type="coiled-coil region" evidence="1">
    <location>
        <begin position="76"/>
        <end position="132"/>
    </location>
</feature>
<reference evidence="2" key="1">
    <citation type="journal article" date="2020" name="Nature">
        <title>Giant virus diversity and host interactions through global metagenomics.</title>
        <authorList>
            <person name="Schulz F."/>
            <person name="Roux S."/>
            <person name="Paez-Espino D."/>
            <person name="Jungbluth S."/>
            <person name="Walsh D.A."/>
            <person name="Denef V.J."/>
            <person name="McMahon K.D."/>
            <person name="Konstantinidis K.T."/>
            <person name="Eloe-Fadrosh E.A."/>
            <person name="Kyrpides N.C."/>
            <person name="Woyke T."/>
        </authorList>
    </citation>
    <scope>NUCLEOTIDE SEQUENCE</scope>
    <source>
        <strain evidence="2">GVMAG-S-1101172-89</strain>
    </source>
</reference>
<evidence type="ECO:0000256" key="1">
    <source>
        <dbReference type="SAM" id="Coils"/>
    </source>
</evidence>
<name>A0A6C0K6T6_9ZZZZ</name>